<evidence type="ECO:0000256" key="1">
    <source>
        <dbReference type="ARBA" id="ARBA00004123"/>
    </source>
</evidence>
<comment type="caution">
    <text evidence="6">The sequence shown here is derived from an EMBL/GenBank/DDBJ whole genome shotgun (WGS) entry which is preliminary data.</text>
</comment>
<dbReference type="AlphaFoldDB" id="A0A1Y1VWQ9"/>
<dbReference type="CDD" id="cd21133">
    <property type="entry name" value="EVE"/>
    <property type="match status" value="1"/>
</dbReference>
<keyword evidence="4" id="KW-0539">Nucleus</keyword>
<evidence type="ECO:0000313" key="7">
    <source>
        <dbReference type="EMBL" id="ORX65747.1"/>
    </source>
</evidence>
<evidence type="ECO:0000313" key="8">
    <source>
        <dbReference type="Proteomes" id="UP000193922"/>
    </source>
</evidence>
<dbReference type="EMBL" id="MCFD01000022">
    <property type="protein sequence ID" value="ORX65747.1"/>
    <property type="molecule type" value="Genomic_DNA"/>
</dbReference>
<dbReference type="FunFam" id="3.10.590.10:FF:000003">
    <property type="entry name" value="Thymocyte nuclear protein 1"/>
    <property type="match status" value="1"/>
</dbReference>
<evidence type="ECO:0000256" key="3">
    <source>
        <dbReference type="ARBA" id="ARBA00022553"/>
    </source>
</evidence>
<accession>A0A1Y1VWQ9</accession>
<dbReference type="InterPro" id="IPR015947">
    <property type="entry name" value="PUA-like_sf"/>
</dbReference>
<dbReference type="PANTHER" id="PTHR14087:SF7">
    <property type="entry name" value="THYMOCYTE NUCLEAR PROTEIN 1"/>
    <property type="match status" value="1"/>
</dbReference>
<gene>
    <name evidence="7" type="ORF">DL89DRAFT_238887</name>
    <name evidence="6" type="ORF">DL89DRAFT_286810</name>
</gene>
<dbReference type="Proteomes" id="UP000193922">
    <property type="component" value="Unassembled WGS sequence"/>
</dbReference>
<comment type="subcellular location">
    <subcellularLocation>
        <location evidence="1">Nucleus</location>
    </subcellularLocation>
</comment>
<evidence type="ECO:0000256" key="2">
    <source>
        <dbReference type="ARBA" id="ARBA00014654"/>
    </source>
</evidence>
<dbReference type="RefSeq" id="XP_040739855.1">
    <property type="nucleotide sequence ID" value="XM_040884996.1"/>
</dbReference>
<evidence type="ECO:0000259" key="5">
    <source>
        <dbReference type="Pfam" id="PF01878"/>
    </source>
</evidence>
<protein>
    <recommendedName>
        <fullName evidence="2">Thymocyte nuclear protein 1</fullName>
    </recommendedName>
</protein>
<keyword evidence="3" id="KW-0597">Phosphoprotein</keyword>
<proteinExistence type="predicted"/>
<keyword evidence="8" id="KW-1185">Reference proteome</keyword>
<name>A0A1Y1VWQ9_9FUNG</name>
<dbReference type="Gene3D" id="3.10.590.10">
    <property type="entry name" value="ph1033 like domains"/>
    <property type="match status" value="1"/>
</dbReference>
<dbReference type="Pfam" id="PF01878">
    <property type="entry name" value="EVE"/>
    <property type="match status" value="1"/>
</dbReference>
<dbReference type="InterPro" id="IPR047197">
    <property type="entry name" value="THYN1-like_EVE"/>
</dbReference>
<feature type="domain" description="EVE" evidence="5">
    <location>
        <begin position="41"/>
        <end position="197"/>
    </location>
</feature>
<evidence type="ECO:0000313" key="6">
    <source>
        <dbReference type="EMBL" id="ORX65720.1"/>
    </source>
</evidence>
<dbReference type="InterPro" id="IPR002740">
    <property type="entry name" value="EVE_domain"/>
</dbReference>
<dbReference type="OrthoDB" id="41445at2759"/>
<dbReference type="STRING" id="61395.A0A1Y1VWQ9"/>
<dbReference type="EMBL" id="MCFD01000022">
    <property type="protein sequence ID" value="ORX65720.1"/>
    <property type="molecule type" value="Genomic_DNA"/>
</dbReference>
<dbReference type="PANTHER" id="PTHR14087">
    <property type="entry name" value="THYMOCYTE NUCLEAR PROTEIN 1"/>
    <property type="match status" value="1"/>
</dbReference>
<dbReference type="GeneID" id="63801644"/>
<dbReference type="InterPro" id="IPR052181">
    <property type="entry name" value="5hmC_binding"/>
</dbReference>
<organism evidence="6 8">
    <name type="scientific">Linderina pennispora</name>
    <dbReference type="NCBI Taxonomy" id="61395"/>
    <lineage>
        <taxon>Eukaryota</taxon>
        <taxon>Fungi</taxon>
        <taxon>Fungi incertae sedis</taxon>
        <taxon>Zoopagomycota</taxon>
        <taxon>Kickxellomycotina</taxon>
        <taxon>Kickxellomycetes</taxon>
        <taxon>Kickxellales</taxon>
        <taxon>Kickxellaceae</taxon>
        <taxon>Linderina</taxon>
    </lineage>
</organism>
<dbReference type="SUPFAM" id="SSF88697">
    <property type="entry name" value="PUA domain-like"/>
    <property type="match status" value="1"/>
</dbReference>
<evidence type="ECO:0000256" key="4">
    <source>
        <dbReference type="ARBA" id="ARBA00023242"/>
    </source>
</evidence>
<dbReference type="GO" id="GO:0005634">
    <property type="term" value="C:nucleus"/>
    <property type="evidence" value="ECO:0007669"/>
    <property type="project" value="UniProtKB-SubCell"/>
</dbReference>
<sequence>MPPVRRSARVNEFAKKATRSCKSGESHTTTALSNDAKIYGYWLMKAEPESRIVKGKDVKFSIDDLYEMKDSTSCWDGVRNYEARNIMRDKMKIGDKVLFYHSNCKTPGIAGTATVVREAYPDYTAFDPEHPYYDPKSKADVPKWFMVDVKFESKFSNIIPLSALKGYQELKDMVLIKRGRLSVQPVKAGEYDFILKLGNK</sequence>
<reference evidence="6 8" key="1">
    <citation type="submission" date="2016-07" db="EMBL/GenBank/DDBJ databases">
        <title>Pervasive Adenine N6-methylation of Active Genes in Fungi.</title>
        <authorList>
            <consortium name="DOE Joint Genome Institute"/>
            <person name="Mondo S.J."/>
            <person name="Dannebaum R.O."/>
            <person name="Kuo R.C."/>
            <person name="Labutti K."/>
            <person name="Haridas S."/>
            <person name="Kuo A."/>
            <person name="Salamov A."/>
            <person name="Ahrendt S.R."/>
            <person name="Lipzen A."/>
            <person name="Sullivan W."/>
            <person name="Andreopoulos W.B."/>
            <person name="Clum A."/>
            <person name="Lindquist E."/>
            <person name="Daum C."/>
            <person name="Ramamoorthy G.K."/>
            <person name="Gryganskyi A."/>
            <person name="Culley D."/>
            <person name="Magnuson J.K."/>
            <person name="James T.Y."/>
            <person name="O'Malley M.A."/>
            <person name="Stajich J.E."/>
            <person name="Spatafora J.W."/>
            <person name="Visel A."/>
            <person name="Grigoriev I.V."/>
        </authorList>
    </citation>
    <scope>NUCLEOTIDE SEQUENCE [LARGE SCALE GENOMIC DNA]</scope>
    <source>
        <strain evidence="6 8">ATCC 12442</strain>
    </source>
</reference>